<evidence type="ECO:0000313" key="2">
    <source>
        <dbReference type="EMBL" id="RAK16679.1"/>
    </source>
</evidence>
<reference evidence="2 3" key="1">
    <citation type="submission" date="2018-06" db="EMBL/GenBank/DDBJ databases">
        <title>Genomic Encyclopedia of Archaeal and Bacterial Type Strains, Phase II (KMG-II): from individual species to whole genera.</title>
        <authorList>
            <person name="Goeker M."/>
        </authorList>
    </citation>
    <scope>NUCLEOTIDE SEQUENCE [LARGE SCALE GENOMIC DNA]</scope>
    <source>
        <strain evidence="2 3">DSM 22011</strain>
    </source>
</reference>
<gene>
    <name evidence="2" type="ORF">ATI53_101943</name>
</gene>
<dbReference type="RefSeq" id="WP_009504834.1">
    <property type="nucleotide sequence ID" value="NZ_LIGL01000017.1"/>
</dbReference>
<evidence type="ECO:0000256" key="1">
    <source>
        <dbReference type="SAM" id="MobiDB-lite"/>
    </source>
</evidence>
<accession>A0A327YDV6</accession>
<name>A0A327YDV6_9RHOB</name>
<sequence>MRTQDILVTRLAGAALPDIATVEDGSAGVGMGKAQHGLHCVGTPVVRDPPGLTAKPGGRMPDLETRHHRACLAPPLDDRRVPAGTTDIRAADPSDGDDTDSENGRICKTGHEDVVLRRPLMGLEGQSTEARPGQIATVVTKTPGRGGPPRAAAPKGGANVRSRRNHTAARGTAGQGDGKRDGR</sequence>
<dbReference type="AlphaFoldDB" id="A0A327YDV6"/>
<feature type="compositionally biased region" description="Low complexity" evidence="1">
    <location>
        <begin position="140"/>
        <end position="158"/>
    </location>
</feature>
<dbReference type="OrthoDB" id="9766796at2"/>
<protein>
    <submittedName>
        <fullName evidence="2">Uncharacterized protein</fullName>
    </submittedName>
</protein>
<evidence type="ECO:0000313" key="3">
    <source>
        <dbReference type="Proteomes" id="UP000249165"/>
    </source>
</evidence>
<comment type="caution">
    <text evidence="2">The sequence shown here is derived from an EMBL/GenBank/DDBJ whole genome shotgun (WGS) entry which is preliminary data.</text>
</comment>
<feature type="region of interest" description="Disordered" evidence="1">
    <location>
        <begin position="75"/>
        <end position="183"/>
    </location>
</feature>
<organism evidence="2 3">
    <name type="scientific">Salipiger aestuarii</name>
    <dbReference type="NCBI Taxonomy" id="568098"/>
    <lineage>
        <taxon>Bacteria</taxon>
        <taxon>Pseudomonadati</taxon>
        <taxon>Pseudomonadota</taxon>
        <taxon>Alphaproteobacteria</taxon>
        <taxon>Rhodobacterales</taxon>
        <taxon>Roseobacteraceae</taxon>
        <taxon>Salipiger</taxon>
    </lineage>
</organism>
<dbReference type="Proteomes" id="UP000249165">
    <property type="component" value="Unassembled WGS sequence"/>
</dbReference>
<proteinExistence type="predicted"/>
<feature type="compositionally biased region" description="Basic and acidic residues" evidence="1">
    <location>
        <begin position="102"/>
        <end position="116"/>
    </location>
</feature>
<dbReference type="EMBL" id="QLMG01000019">
    <property type="protein sequence ID" value="RAK16679.1"/>
    <property type="molecule type" value="Genomic_DNA"/>
</dbReference>
<keyword evidence="3" id="KW-1185">Reference proteome</keyword>